<dbReference type="AlphaFoldDB" id="A0A1H1YPP6"/>
<organism evidence="1 2">
    <name type="scientific">Actinopolymorpha singaporensis</name>
    <dbReference type="NCBI Taxonomy" id="117157"/>
    <lineage>
        <taxon>Bacteria</taxon>
        <taxon>Bacillati</taxon>
        <taxon>Actinomycetota</taxon>
        <taxon>Actinomycetes</taxon>
        <taxon>Propionibacteriales</taxon>
        <taxon>Actinopolymorphaceae</taxon>
        <taxon>Actinopolymorpha</taxon>
    </lineage>
</organism>
<accession>A0A1H1YPP6</accession>
<dbReference type="Proteomes" id="UP000198983">
    <property type="component" value="Chromosome I"/>
</dbReference>
<dbReference type="EMBL" id="LT629732">
    <property type="protein sequence ID" value="SDT23361.1"/>
    <property type="molecule type" value="Genomic_DNA"/>
</dbReference>
<dbReference type="OrthoDB" id="9831371at2"/>
<name>A0A1H1YPP6_9ACTN</name>
<protein>
    <recommendedName>
        <fullName evidence="3">DUF2550 domain-containing protein</fullName>
    </recommendedName>
</protein>
<gene>
    <name evidence="1" type="ORF">SAMN04489717_5621</name>
</gene>
<proteinExistence type="predicted"/>
<dbReference type="STRING" id="117157.SAMN04489717_5621"/>
<dbReference type="RefSeq" id="WP_092656616.1">
    <property type="nucleotide sequence ID" value="NZ_LT629732.1"/>
</dbReference>
<sequence length="141" mass="16130">MLWLLTGALLVWIYLGIRILARRRRIINASGVFRCKVRSTSWGVEALGYRWPRRMSYALWAHDVLVVYRRFALNQVLVLECRFAEDLEVAPSTLRRLGPCPLLLRIRLDDGAMVEVAAPRRACSELVGPYIAAQLHPSERG</sequence>
<keyword evidence="2" id="KW-1185">Reference proteome</keyword>
<evidence type="ECO:0000313" key="1">
    <source>
        <dbReference type="EMBL" id="SDT23361.1"/>
    </source>
</evidence>
<evidence type="ECO:0008006" key="3">
    <source>
        <dbReference type="Google" id="ProtNLM"/>
    </source>
</evidence>
<evidence type="ECO:0000313" key="2">
    <source>
        <dbReference type="Proteomes" id="UP000198983"/>
    </source>
</evidence>
<reference evidence="1 2" key="1">
    <citation type="submission" date="2016-10" db="EMBL/GenBank/DDBJ databases">
        <authorList>
            <person name="de Groot N.N."/>
        </authorList>
    </citation>
    <scope>NUCLEOTIDE SEQUENCE [LARGE SCALE GENOMIC DNA]</scope>
    <source>
        <strain evidence="1 2">DSM 22024</strain>
    </source>
</reference>